<dbReference type="InterPro" id="IPR036770">
    <property type="entry name" value="Ankyrin_rpt-contain_sf"/>
</dbReference>
<dbReference type="InterPro" id="IPR002110">
    <property type="entry name" value="Ankyrin_rpt"/>
</dbReference>
<protein>
    <submittedName>
        <fullName evidence="1">Uncharacterized protein</fullName>
    </submittedName>
</protein>
<dbReference type="SUPFAM" id="SSF48403">
    <property type="entry name" value="Ankyrin repeat"/>
    <property type="match status" value="1"/>
</dbReference>
<evidence type="ECO:0000313" key="2">
    <source>
        <dbReference type="Proteomes" id="UP000255163"/>
    </source>
</evidence>
<organism evidence="1 2">
    <name type="scientific">Enterobacter asburiae</name>
    <dbReference type="NCBI Taxonomy" id="61645"/>
    <lineage>
        <taxon>Bacteria</taxon>
        <taxon>Pseudomonadati</taxon>
        <taxon>Pseudomonadota</taxon>
        <taxon>Gammaproteobacteria</taxon>
        <taxon>Enterobacterales</taxon>
        <taxon>Enterobacteriaceae</taxon>
        <taxon>Enterobacter</taxon>
        <taxon>Enterobacter cloacae complex</taxon>
    </lineage>
</organism>
<sequence>MDIKEALITAIKQNRGDIIYDHFMFQTLEVKLNALIYLIRVLKEDEQGNHFINIMIQLIAKPEYLNTVVDTLTPLQEAVIQDKLSFFNFLLMNGASLEKRNKQGLSGYDLILKIGNDRFLDFIIQYENVLTEVYKSRRYK</sequence>
<accession>A0A376F060</accession>
<dbReference type="AlphaFoldDB" id="A0A376F060"/>
<name>A0A376F060_ENTAS</name>
<evidence type="ECO:0000313" key="1">
    <source>
        <dbReference type="EMBL" id="STD17508.1"/>
    </source>
</evidence>
<dbReference type="EMBL" id="UFYI01000005">
    <property type="protein sequence ID" value="STD17508.1"/>
    <property type="molecule type" value="Genomic_DNA"/>
</dbReference>
<proteinExistence type="predicted"/>
<reference evidence="1 2" key="1">
    <citation type="submission" date="2018-06" db="EMBL/GenBank/DDBJ databases">
        <authorList>
            <consortium name="Pathogen Informatics"/>
            <person name="Doyle S."/>
        </authorList>
    </citation>
    <scope>NUCLEOTIDE SEQUENCE [LARGE SCALE GENOMIC DNA]</scope>
    <source>
        <strain evidence="1 2">NCTC12123</strain>
    </source>
</reference>
<dbReference type="PROSITE" id="PS50088">
    <property type="entry name" value="ANK_REPEAT"/>
    <property type="match status" value="1"/>
</dbReference>
<dbReference type="Proteomes" id="UP000255163">
    <property type="component" value="Unassembled WGS sequence"/>
</dbReference>
<dbReference type="Gene3D" id="1.25.40.20">
    <property type="entry name" value="Ankyrin repeat-containing domain"/>
    <property type="match status" value="1"/>
</dbReference>
<dbReference type="RefSeq" id="WP_001569503.1">
    <property type="nucleotide sequence ID" value="NZ_CP011864.1"/>
</dbReference>
<gene>
    <name evidence="1" type="ORF">NCTC12123_00069</name>
</gene>